<dbReference type="RefSeq" id="WP_203094925.1">
    <property type="nucleotide sequence ID" value="NZ_JAESPH010000028.1"/>
</dbReference>
<dbReference type="EMBL" id="JAEUAH010000016">
    <property type="protein sequence ID" value="MBM0651248.1"/>
    <property type="molecule type" value="Genomic_DNA"/>
</dbReference>
<evidence type="ECO:0000259" key="1">
    <source>
        <dbReference type="Pfam" id="PF03235"/>
    </source>
</evidence>
<protein>
    <submittedName>
        <fullName evidence="2">DUF262 domain-containing protein</fullName>
    </submittedName>
</protein>
<proteinExistence type="predicted"/>
<evidence type="ECO:0000313" key="3">
    <source>
        <dbReference type="Proteomes" id="UP000603506"/>
    </source>
</evidence>
<dbReference type="InterPro" id="IPR004919">
    <property type="entry name" value="GmrSD_N"/>
</dbReference>
<dbReference type="PANTHER" id="PTHR35149:SF2">
    <property type="entry name" value="DUF262 DOMAIN-CONTAINING PROTEIN"/>
    <property type="match status" value="1"/>
</dbReference>
<dbReference type="Proteomes" id="UP000603506">
    <property type="component" value="Unassembled WGS sequence"/>
</dbReference>
<sequence>MKNNKEIKEAITIEKVLNEDTYIIPIYQRNYEWEQPQIERLIRDINSIGENERYYLGTLVTFRRDDSSYELVDGQQRHTTLNLIKAVLEKEISFNLNFQARSECRQFFNELSEGKSLPEIPKTQNLKQGIEIIKSIFNDILSTDEDKETFRKKFFGQTYIFRTELPKETELNHYFEIMNNRGEQLEKHEILKAQLMNEIKDEDNKDRNVDREVFAQVWESCSFMGDYIWNNKLPKELLEKEELSFDDIVSSLGKDESNKKNQPQTIAALLEKGVETLSEGFKGEESKTYDYRSVLEFPTFLLYVYHLINPKKETSFDDKKLEVIEKV</sequence>
<dbReference type="PANTHER" id="PTHR35149">
    <property type="entry name" value="SLL5132 PROTEIN"/>
    <property type="match status" value="1"/>
</dbReference>
<comment type="caution">
    <text evidence="2">The sequence shown here is derived from an EMBL/GenBank/DDBJ whole genome shotgun (WGS) entry which is preliminary data.</text>
</comment>
<reference evidence="2 3" key="1">
    <citation type="submission" date="2021-01" db="EMBL/GenBank/DDBJ databases">
        <title>Evidence that Capnocytophaga endodontalis is a later homotypic synonym for Capnocytophaga genospecies AHN8471, and request for opinion on proposed recognition of strain AHN8471 as type strain of the species.</title>
        <authorList>
            <person name="Nicholson A.C."/>
            <person name="Hopper C.L."/>
            <person name="Gulvik C.A."/>
            <person name="Mcquiston J.R."/>
            <person name="Lau E.F."/>
        </authorList>
    </citation>
    <scope>NUCLEOTIDE SEQUENCE [LARGE SCALE GENOMIC DNA]</scope>
    <source>
        <strain evidence="2 3">AHN9576</strain>
    </source>
</reference>
<dbReference type="Pfam" id="PF03235">
    <property type="entry name" value="GmrSD_N"/>
    <property type="match status" value="1"/>
</dbReference>
<keyword evidence="3" id="KW-1185">Reference proteome</keyword>
<evidence type="ECO:0000313" key="2">
    <source>
        <dbReference type="EMBL" id="MBM0651248.1"/>
    </source>
</evidence>
<gene>
    <name evidence="2" type="ORF">JNB19_10865</name>
</gene>
<name>A0ABS1YXW0_9FLAO</name>
<feature type="domain" description="GmrSD restriction endonucleases N-terminal" evidence="1">
    <location>
        <begin position="13"/>
        <end position="196"/>
    </location>
</feature>
<feature type="non-terminal residue" evidence="2">
    <location>
        <position position="327"/>
    </location>
</feature>
<accession>A0ABS1YXW0</accession>
<organism evidence="2 3">
    <name type="scientific">Capnocytophaga genosp. AHN8471</name>
    <dbReference type="NCBI Taxonomy" id="327574"/>
    <lineage>
        <taxon>Bacteria</taxon>
        <taxon>Pseudomonadati</taxon>
        <taxon>Bacteroidota</taxon>
        <taxon>Flavobacteriia</taxon>
        <taxon>Flavobacteriales</taxon>
        <taxon>Flavobacteriaceae</taxon>
        <taxon>Capnocytophaga</taxon>
    </lineage>
</organism>